<sequence>MSHLAQPRRSFLPLVKRWATELSGWLLITLGVAALILPGPGLLFLVAGFALLSMQYKWAKRILRPVKSRAFHLAAKGVQTWPRIALSTLGALAVSSIGILWGIGFPEPAWWPISSRWWLPGGWGTGVTLISSGALAIGLIVYSFHRFRGHKVFDDVAVSPARTP</sequence>
<evidence type="ECO:0000256" key="1">
    <source>
        <dbReference type="SAM" id="Phobius"/>
    </source>
</evidence>
<name>A0ABP9TLB2_9MICC</name>
<proteinExistence type="predicted"/>
<dbReference type="EMBL" id="BAABLK010000022">
    <property type="protein sequence ID" value="GAA5226512.1"/>
    <property type="molecule type" value="Genomic_DNA"/>
</dbReference>
<dbReference type="InterPro" id="IPR019099">
    <property type="entry name" value="Uncharacterised_PGPGW_TM"/>
</dbReference>
<dbReference type="RefSeq" id="WP_345466826.1">
    <property type="nucleotide sequence ID" value="NZ_BAABLK010000022.1"/>
</dbReference>
<accession>A0ABP9TLB2</accession>
<gene>
    <name evidence="2" type="ORF">GCM10025778_10450</name>
</gene>
<evidence type="ECO:0008006" key="4">
    <source>
        <dbReference type="Google" id="ProtNLM"/>
    </source>
</evidence>
<reference evidence="3" key="1">
    <citation type="journal article" date="2019" name="Int. J. Syst. Evol. Microbiol.">
        <title>The Global Catalogue of Microorganisms (GCM) 10K type strain sequencing project: providing services to taxonomists for standard genome sequencing and annotation.</title>
        <authorList>
            <consortium name="The Broad Institute Genomics Platform"/>
            <consortium name="The Broad Institute Genome Sequencing Center for Infectious Disease"/>
            <person name="Wu L."/>
            <person name="Ma J."/>
        </authorList>
    </citation>
    <scope>NUCLEOTIDE SEQUENCE [LARGE SCALE GENOMIC DNA]</scope>
    <source>
        <strain evidence="3">JCM 18952</strain>
    </source>
</reference>
<dbReference type="Pfam" id="PF09656">
    <property type="entry name" value="PGPGW"/>
    <property type="match status" value="1"/>
</dbReference>
<evidence type="ECO:0000313" key="2">
    <source>
        <dbReference type="EMBL" id="GAA5226512.1"/>
    </source>
</evidence>
<evidence type="ECO:0000313" key="3">
    <source>
        <dbReference type="Proteomes" id="UP001501257"/>
    </source>
</evidence>
<keyword evidence="1" id="KW-1133">Transmembrane helix</keyword>
<organism evidence="2 3">
    <name type="scientific">Paeniglutamicibacter antarcticus</name>
    <dbReference type="NCBI Taxonomy" id="494023"/>
    <lineage>
        <taxon>Bacteria</taxon>
        <taxon>Bacillati</taxon>
        <taxon>Actinomycetota</taxon>
        <taxon>Actinomycetes</taxon>
        <taxon>Micrococcales</taxon>
        <taxon>Micrococcaceae</taxon>
        <taxon>Paeniglutamicibacter</taxon>
    </lineage>
</organism>
<keyword evidence="3" id="KW-1185">Reference proteome</keyword>
<keyword evidence="1" id="KW-0472">Membrane</keyword>
<feature type="transmembrane region" description="Helical" evidence="1">
    <location>
        <begin position="123"/>
        <end position="144"/>
    </location>
</feature>
<protein>
    <recommendedName>
        <fullName evidence="4">Transmembrane protein PGPGW</fullName>
    </recommendedName>
</protein>
<dbReference type="Proteomes" id="UP001501257">
    <property type="component" value="Unassembled WGS sequence"/>
</dbReference>
<feature type="transmembrane region" description="Helical" evidence="1">
    <location>
        <begin position="80"/>
        <end position="103"/>
    </location>
</feature>
<comment type="caution">
    <text evidence="2">The sequence shown here is derived from an EMBL/GenBank/DDBJ whole genome shotgun (WGS) entry which is preliminary data.</text>
</comment>
<keyword evidence="1" id="KW-0812">Transmembrane</keyword>